<feature type="domain" description="VWFA" evidence="4">
    <location>
        <begin position="180"/>
        <end position="338"/>
    </location>
</feature>
<dbReference type="Gene3D" id="3.40.50.410">
    <property type="entry name" value="von Willebrand factor, type A domain"/>
    <property type="match status" value="1"/>
</dbReference>
<dbReference type="InterPro" id="IPR018511">
    <property type="entry name" value="Hemolysin-typ_Ca-bd_CS"/>
</dbReference>
<dbReference type="Pfam" id="PF00353">
    <property type="entry name" value="HemolysinCabind"/>
    <property type="match status" value="3"/>
</dbReference>
<evidence type="ECO:0000256" key="1">
    <source>
        <dbReference type="ARBA" id="ARBA00004613"/>
    </source>
</evidence>
<organism evidence="5 6">
    <name type="scientific">Kluyvera sichuanensis</name>
    <dbReference type="NCBI Taxonomy" id="2725494"/>
    <lineage>
        <taxon>Bacteria</taxon>
        <taxon>Pseudomonadati</taxon>
        <taxon>Pseudomonadota</taxon>
        <taxon>Gammaproteobacteria</taxon>
        <taxon>Enterobacterales</taxon>
        <taxon>Enterobacteriaceae</taxon>
        <taxon>Kluyvera</taxon>
    </lineage>
</organism>
<dbReference type="SUPFAM" id="SSF53300">
    <property type="entry name" value="vWA-like"/>
    <property type="match status" value="1"/>
</dbReference>
<dbReference type="PRINTS" id="PR00313">
    <property type="entry name" value="CABNDNGRPT"/>
</dbReference>
<dbReference type="PANTHER" id="PTHR38340:SF1">
    <property type="entry name" value="S-LAYER PROTEIN"/>
    <property type="match status" value="1"/>
</dbReference>
<gene>
    <name evidence="5" type="ORF">HII27_00005</name>
</gene>
<dbReference type="NCBIfam" id="TIGR03661">
    <property type="entry name" value="T1SS_VCA0849"/>
    <property type="match status" value="1"/>
</dbReference>
<dbReference type="PROSITE" id="PS00330">
    <property type="entry name" value="HEMOLYSIN_CALCIUM"/>
    <property type="match status" value="3"/>
</dbReference>
<name>A0ABR6RLS5_9ENTR</name>
<dbReference type="SMART" id="SM00327">
    <property type="entry name" value="VWA"/>
    <property type="match status" value="1"/>
</dbReference>
<dbReference type="Gene3D" id="2.150.10.10">
    <property type="entry name" value="Serralysin-like metalloprotease, C-terminal"/>
    <property type="match status" value="2"/>
</dbReference>
<keyword evidence="6" id="KW-1185">Reference proteome</keyword>
<dbReference type="InterPro" id="IPR049826">
    <property type="entry name" value="Ig-like_ice"/>
</dbReference>
<dbReference type="CDD" id="cd00198">
    <property type="entry name" value="vWFA"/>
    <property type="match status" value="1"/>
</dbReference>
<protein>
    <submittedName>
        <fullName evidence="5">Ig-like domain-containing protein</fullName>
    </submittedName>
</protein>
<feature type="non-terminal residue" evidence="5">
    <location>
        <position position="1"/>
    </location>
</feature>
<sequence length="671" mass="69577">IKDGATVTASVEVSDKYGNEVPESASTDVAPAPLSVEITIDPITNDDVLNFSDIDEPTTSITGKVTGGASEGDEVTLSIGGEKYFGTVVEVDGALVYKIDVPTSSLLNDSDLKIEASVASSDKYGNEVTASKERGYDIEKGNVVEGTAKSDSPVSGTTGDSDIVLADVKGNIILQGQDYNICFVLDTSGSMVKKDGRVTIDRLTPAKNAILEVVKSLIQSAGQGAGTVTIGLITFAADASLKLTIDLSDPNALSRLETVLKGITANGNTDYYDAFNAATDWFKNHNTGAENITYFITDGEPNLSGSNKTSDYSERTTIDAFDKLNAISDVEAIGLGAGVNKTTLDKFDSDKSSLTGIDPSDLAAAIQGKEGVMAPGDDIVNAGAGNDIIFGDIASFAGDDGTAADLRSYITAEMKLDQPATDAQMHVWITENQERLDGLLPEAGGKDALFGGTGNDLIFGGGGNDLLVGGEGNDTLYGGHGDDILIGDGPNSFSELANLLGNSAMTVDEMMNALRNDVSKLGTLGGGSSDDVLHGGDGNDLLYGGEGNDTLYGGTGNDILIGGKGNDTLYGGSGSDTFTWLKGDDGHDVIKDFRVDEGDRIDLSDLLGDVAETDLASYIRITDDSNGNAVIEINTNGELSSGATMSITVEHCSAGDFNINDLIAKPDTPVI</sequence>
<keyword evidence="3" id="KW-0106">Calcium</keyword>
<comment type="subcellular location">
    <subcellularLocation>
        <location evidence="1">Secreted</location>
    </subcellularLocation>
</comment>
<evidence type="ECO:0000313" key="5">
    <source>
        <dbReference type="EMBL" id="MBC1184091.1"/>
    </source>
</evidence>
<evidence type="ECO:0000259" key="4">
    <source>
        <dbReference type="PROSITE" id="PS50234"/>
    </source>
</evidence>
<dbReference type="InterPro" id="IPR001343">
    <property type="entry name" value="Hemolysn_Ca-bd"/>
</dbReference>
<dbReference type="InterPro" id="IPR019960">
    <property type="entry name" value="T1SS_VCA0849"/>
</dbReference>
<dbReference type="RefSeq" id="WP_185665944.1">
    <property type="nucleotide sequence ID" value="NZ_JABBJF010000001.1"/>
</dbReference>
<dbReference type="InterPro" id="IPR011049">
    <property type="entry name" value="Serralysin-like_metalloprot_C"/>
</dbReference>
<dbReference type="NCBIfam" id="NF012196">
    <property type="entry name" value="Ig_like_ice"/>
    <property type="match status" value="1"/>
</dbReference>
<dbReference type="InterPro" id="IPR036465">
    <property type="entry name" value="vWFA_dom_sf"/>
</dbReference>
<dbReference type="EMBL" id="JABBJF010000001">
    <property type="protein sequence ID" value="MBC1184091.1"/>
    <property type="molecule type" value="Genomic_DNA"/>
</dbReference>
<dbReference type="InterPro" id="IPR013783">
    <property type="entry name" value="Ig-like_fold"/>
</dbReference>
<dbReference type="PROSITE" id="PS50234">
    <property type="entry name" value="VWFA"/>
    <property type="match status" value="1"/>
</dbReference>
<accession>A0ABR6RLS5</accession>
<evidence type="ECO:0000313" key="6">
    <source>
        <dbReference type="Proteomes" id="UP000607331"/>
    </source>
</evidence>
<dbReference type="InterPro" id="IPR002035">
    <property type="entry name" value="VWF_A"/>
</dbReference>
<dbReference type="Gene3D" id="2.60.40.10">
    <property type="entry name" value="Immunoglobulins"/>
    <property type="match status" value="1"/>
</dbReference>
<dbReference type="Pfam" id="PF13519">
    <property type="entry name" value="VWA_2"/>
    <property type="match status" value="1"/>
</dbReference>
<dbReference type="Proteomes" id="UP000607331">
    <property type="component" value="Unassembled WGS sequence"/>
</dbReference>
<dbReference type="PANTHER" id="PTHR38340">
    <property type="entry name" value="S-LAYER PROTEIN"/>
    <property type="match status" value="1"/>
</dbReference>
<dbReference type="InterPro" id="IPR050557">
    <property type="entry name" value="RTX_toxin/Mannuronan_C5-epim"/>
</dbReference>
<keyword evidence="2" id="KW-0964">Secreted</keyword>
<dbReference type="SUPFAM" id="SSF51120">
    <property type="entry name" value="beta-Roll"/>
    <property type="match status" value="2"/>
</dbReference>
<reference evidence="5 6" key="1">
    <citation type="submission" date="2020-04" db="EMBL/GenBank/DDBJ databases">
        <title>The draft genome of Kluyvera sichuanensis strain SCKS090646.</title>
        <authorList>
            <person name="Wei L."/>
            <person name="Liu L."/>
            <person name="Feng Y."/>
            <person name="Zong Z."/>
        </authorList>
    </citation>
    <scope>NUCLEOTIDE SEQUENCE [LARGE SCALE GENOMIC DNA]</scope>
    <source>
        <strain evidence="5 6">090646</strain>
    </source>
</reference>
<comment type="caution">
    <text evidence="5">The sequence shown here is derived from an EMBL/GenBank/DDBJ whole genome shotgun (WGS) entry which is preliminary data.</text>
</comment>
<proteinExistence type="predicted"/>
<evidence type="ECO:0000256" key="2">
    <source>
        <dbReference type="ARBA" id="ARBA00022525"/>
    </source>
</evidence>
<evidence type="ECO:0000256" key="3">
    <source>
        <dbReference type="ARBA" id="ARBA00022837"/>
    </source>
</evidence>